<dbReference type="Gene3D" id="2.60.98.60">
    <property type="entry name" value="Cell-cell fusogen EFF/AFF, domain 1"/>
    <property type="match status" value="3"/>
</dbReference>
<dbReference type="STRING" id="6293.A0A1I8EVR4"/>
<dbReference type="InterPro" id="IPR043076">
    <property type="entry name" value="Fusogen_EFF/AFF_dom3"/>
</dbReference>
<reference evidence="3" key="1">
    <citation type="submission" date="2016-11" db="UniProtKB">
        <authorList>
            <consortium name="WormBaseParasite"/>
        </authorList>
    </citation>
    <scope>IDENTIFICATION</scope>
    <source>
        <strain evidence="3">pt0022</strain>
    </source>
</reference>
<feature type="signal peptide" evidence="2">
    <location>
        <begin position="1"/>
        <end position="21"/>
    </location>
</feature>
<sequence length="622" mass="70699">MRLVCLLRCILATRLIPWSFGLPSLLASEILQPLTSMVPPHCTKIAVIKSMLSHASGDDLIRTTQMNIRIGLQNTACFRLENNTNDRDSLFIDVLNARSDDQGWLHTLTLSRLEHHHPISQQYEFAIPEVRTSCICECDANSDICSARTYSFTHCAYNNTQLLQENCFRTFHPNQADTGCSPGSQSKLCCEVSFTPYQSKSYVAMKLEQPTTFVTFKYVAYDYTAGRWIEKDKNTIRVEIDGQTQWLFLDRWRRLELGVSAGGRASHQLETGMYFAVNNPNGEMNELRQQVINEINENNFDKLGWFRKDALGHFTVRNGKVKIQRMHLAKVENCKDQKSQSFLDAHHYVDYNDPENPERFALEAAVERIYPWIRSARVIDGSGRHAVVTHSEGTNVEVALQLHDDTYSLSFVHDFSKMDDFSGTVIVDFKSNRFFNLTVYNATGILHGTVKKTTDKSSNDEFHFTTYIGDMRGTNKTLIVPLPALIDGGDRMICLHADNDNFNEQEEICRIIVFKEVALEINLLENTWKEIDGHCPECNKLTMGGFLSNFNPMNWANGISSVSNFVMVITDVVVYIILLLIIYFVLTRCLIPCFKCAFCFSSGSLCCSFSSPSCKSKNAQHH</sequence>
<evidence type="ECO:0000256" key="1">
    <source>
        <dbReference type="SAM" id="Phobius"/>
    </source>
</evidence>
<dbReference type="Pfam" id="PF14884">
    <property type="entry name" value="EFF-AFF"/>
    <property type="match status" value="1"/>
</dbReference>
<keyword evidence="1" id="KW-0472">Membrane</keyword>
<dbReference type="InterPro" id="IPR029213">
    <property type="entry name" value="Fusogen_EFF/AFF"/>
</dbReference>
<proteinExistence type="predicted"/>
<evidence type="ECO:0000313" key="3">
    <source>
        <dbReference type="WBParaSite" id="maker-PairedContig_5679-snap-gene-0.15-mRNA-1"/>
    </source>
</evidence>
<protein>
    <submittedName>
        <fullName evidence="3">Uncharacterized protein</fullName>
    </submittedName>
</protein>
<dbReference type="GO" id="GO:0000768">
    <property type="term" value="P:syncytium formation by plasma membrane fusion"/>
    <property type="evidence" value="ECO:0007669"/>
    <property type="project" value="TreeGrafter"/>
</dbReference>
<dbReference type="PANTHER" id="PTHR37415">
    <property type="entry name" value="EFF-1A"/>
    <property type="match status" value="1"/>
</dbReference>
<dbReference type="Gene3D" id="2.60.40.3980">
    <property type="entry name" value="Cell-cell fusogen EFF/AFF, domain 3"/>
    <property type="match status" value="1"/>
</dbReference>
<evidence type="ECO:0000256" key="2">
    <source>
        <dbReference type="SAM" id="SignalP"/>
    </source>
</evidence>
<dbReference type="PANTHER" id="PTHR37415:SF2">
    <property type="entry name" value="EFF-1A-RELATED"/>
    <property type="match status" value="1"/>
</dbReference>
<feature type="chain" id="PRO_5009318423" evidence="2">
    <location>
        <begin position="22"/>
        <end position="622"/>
    </location>
</feature>
<dbReference type="AlphaFoldDB" id="A0A1I8EVR4"/>
<keyword evidence="2" id="KW-0732">Signal</keyword>
<dbReference type="GO" id="GO:0044291">
    <property type="term" value="C:cell-cell contact zone"/>
    <property type="evidence" value="ECO:0007669"/>
    <property type="project" value="TreeGrafter"/>
</dbReference>
<keyword evidence="1" id="KW-1133">Transmembrane helix</keyword>
<accession>A0A1I8EVR4</accession>
<dbReference type="WBParaSite" id="maker-PairedContig_5679-snap-gene-0.15-mRNA-1">
    <property type="protein sequence ID" value="maker-PairedContig_5679-snap-gene-0.15-mRNA-1"/>
    <property type="gene ID" value="maker-PairedContig_5679-snap-gene-0.15"/>
</dbReference>
<feature type="transmembrane region" description="Helical" evidence="1">
    <location>
        <begin position="565"/>
        <end position="586"/>
    </location>
</feature>
<organism evidence="3">
    <name type="scientific">Wuchereria bancrofti</name>
    <dbReference type="NCBI Taxonomy" id="6293"/>
    <lineage>
        <taxon>Eukaryota</taxon>
        <taxon>Metazoa</taxon>
        <taxon>Ecdysozoa</taxon>
        <taxon>Nematoda</taxon>
        <taxon>Chromadorea</taxon>
        <taxon>Rhabditida</taxon>
        <taxon>Spirurina</taxon>
        <taxon>Spiruromorpha</taxon>
        <taxon>Filarioidea</taxon>
        <taxon>Onchocercidae</taxon>
        <taxon>Wuchereria</taxon>
    </lineage>
</organism>
<keyword evidence="1" id="KW-0812">Transmembrane</keyword>
<name>A0A1I8EVR4_WUCBA</name>